<keyword evidence="2" id="KW-1185">Reference proteome</keyword>
<accession>A0AC61PQH2</accession>
<reference evidence="1" key="1">
    <citation type="submission" date="2017-04" db="EMBL/GenBank/DDBJ databases">
        <authorList>
            <person name="Varghese N."/>
            <person name="Submissions S."/>
        </authorList>
    </citation>
    <scope>NUCLEOTIDE SEQUENCE</scope>
    <source>
        <strain evidence="1">WTE2008</strain>
    </source>
</reference>
<gene>
    <name evidence="1" type="ORF">SAMN06297397_3114</name>
</gene>
<name>A0AC61PQH2_9FIRM</name>
<sequence length="202" mass="23346">MILYHMSDTLAEGKELTPDYKENRSLVEPFVKALDISVEMFQTLMLNAGYFGSVLEKYHLSGMPTHEIKWGTEGIFEYIRRKEFPDQIGRIKCNYFYPDLKLCGELYYEDWGQASEEERAKIRLYEAEVEGRTAAYDMRLFDEAFDIMCEGTTAADIERCMELARKYFRGEKGESPVMEILGDGPAVAKRELDKGILVKQPD</sequence>
<organism evidence="1 2">
    <name type="scientific">Aristaeella lactis</name>
    <dbReference type="NCBI Taxonomy" id="3046383"/>
    <lineage>
        <taxon>Bacteria</taxon>
        <taxon>Bacillati</taxon>
        <taxon>Bacillota</taxon>
        <taxon>Clostridia</taxon>
        <taxon>Eubacteriales</taxon>
        <taxon>Aristaeellaceae</taxon>
        <taxon>Aristaeella</taxon>
    </lineage>
</organism>
<evidence type="ECO:0000313" key="1">
    <source>
        <dbReference type="EMBL" id="SMC91326.1"/>
    </source>
</evidence>
<dbReference type="Proteomes" id="UP000192328">
    <property type="component" value="Unassembled WGS sequence"/>
</dbReference>
<dbReference type="EMBL" id="FWXZ01000009">
    <property type="protein sequence ID" value="SMC91326.1"/>
    <property type="molecule type" value="Genomic_DNA"/>
</dbReference>
<proteinExistence type="predicted"/>
<protein>
    <submittedName>
        <fullName evidence="1">Uncharacterized protein</fullName>
    </submittedName>
</protein>
<evidence type="ECO:0000313" key="2">
    <source>
        <dbReference type="Proteomes" id="UP000192328"/>
    </source>
</evidence>
<comment type="caution">
    <text evidence="1">The sequence shown here is derived from an EMBL/GenBank/DDBJ whole genome shotgun (WGS) entry which is preliminary data.</text>
</comment>